<feature type="region of interest" description="Disordered" evidence="1">
    <location>
        <begin position="26"/>
        <end position="57"/>
    </location>
</feature>
<evidence type="ECO:0000256" key="2">
    <source>
        <dbReference type="SAM" id="SignalP"/>
    </source>
</evidence>
<accession>A0ABT0A972</accession>
<reference evidence="3" key="1">
    <citation type="submission" date="2022-03" db="EMBL/GenBank/DDBJ databases">
        <title>Identification of a novel bacterium isolated from mangrove sediments.</title>
        <authorList>
            <person name="Pan X."/>
        </authorList>
    </citation>
    <scope>NUCLEOTIDE SEQUENCE</scope>
    <source>
        <strain evidence="3">B2637</strain>
    </source>
</reference>
<protein>
    <submittedName>
        <fullName evidence="3">I78 family peptidase inhibitor</fullName>
    </submittedName>
</protein>
<feature type="chain" id="PRO_5046702149" evidence="2">
    <location>
        <begin position="27"/>
        <end position="125"/>
    </location>
</feature>
<dbReference type="Pfam" id="PF11720">
    <property type="entry name" value="Inhibitor_I78"/>
    <property type="match status" value="1"/>
</dbReference>
<evidence type="ECO:0000256" key="1">
    <source>
        <dbReference type="SAM" id="MobiDB-lite"/>
    </source>
</evidence>
<organism evidence="3 4">
    <name type="scientific">Novosphingobium mangrovi</name>
    <name type="common">ex Hu et al. 2023</name>
    <dbReference type="NCBI Taxonomy" id="2930094"/>
    <lineage>
        <taxon>Bacteria</taxon>
        <taxon>Pseudomonadati</taxon>
        <taxon>Pseudomonadota</taxon>
        <taxon>Alphaproteobacteria</taxon>
        <taxon>Sphingomonadales</taxon>
        <taxon>Sphingomonadaceae</taxon>
        <taxon>Novosphingobium</taxon>
    </lineage>
</organism>
<name>A0ABT0A972_9SPHN</name>
<dbReference type="InterPro" id="IPR021719">
    <property type="entry name" value="Prot_inh_I78"/>
</dbReference>
<keyword evidence="4" id="KW-1185">Reference proteome</keyword>
<feature type="compositionally biased region" description="Low complexity" evidence="1">
    <location>
        <begin position="33"/>
        <end position="47"/>
    </location>
</feature>
<dbReference type="Proteomes" id="UP001162802">
    <property type="component" value="Unassembled WGS sequence"/>
</dbReference>
<comment type="caution">
    <text evidence="3">The sequence shown here is derived from an EMBL/GenBank/DDBJ whole genome shotgun (WGS) entry which is preliminary data.</text>
</comment>
<feature type="signal peptide" evidence="2">
    <location>
        <begin position="1"/>
        <end position="26"/>
    </location>
</feature>
<sequence length="125" mass="13372">MTRYTRRLPALVAALALPLMALPACSASSHGSPDMAASPTDPTPAASRDASPIGPEPEALCGVELFERHVGEEATEALLASIREARGKKPMRVLPPGSVMTMDFRQDRLNILTDEDNIITTMRCG</sequence>
<dbReference type="EMBL" id="JALHAT010000003">
    <property type="protein sequence ID" value="MCJ1959753.1"/>
    <property type="molecule type" value="Genomic_DNA"/>
</dbReference>
<evidence type="ECO:0000313" key="3">
    <source>
        <dbReference type="EMBL" id="MCJ1959753.1"/>
    </source>
</evidence>
<proteinExistence type="predicted"/>
<gene>
    <name evidence="3" type="ORF">MTR65_03555</name>
</gene>
<dbReference type="Gene3D" id="3.30.10.10">
    <property type="entry name" value="Trypsin Inhibitor V, subunit A"/>
    <property type="match status" value="1"/>
</dbReference>
<keyword evidence="2" id="KW-0732">Signal</keyword>
<dbReference type="RefSeq" id="WP_243797110.1">
    <property type="nucleotide sequence ID" value="NZ_JALHAT010000003.1"/>
</dbReference>
<evidence type="ECO:0000313" key="4">
    <source>
        <dbReference type="Proteomes" id="UP001162802"/>
    </source>
</evidence>